<dbReference type="EMBL" id="SRLO01004781">
    <property type="protein sequence ID" value="TNN30176.1"/>
    <property type="molecule type" value="Genomic_DNA"/>
</dbReference>
<evidence type="ECO:0000256" key="1">
    <source>
        <dbReference type="SAM" id="MobiDB-lite"/>
    </source>
</evidence>
<dbReference type="AlphaFoldDB" id="A0A4Z2EMR2"/>
<feature type="compositionally biased region" description="Low complexity" evidence="1">
    <location>
        <begin position="11"/>
        <end position="25"/>
    </location>
</feature>
<keyword evidence="3" id="KW-1185">Reference proteome</keyword>
<evidence type="ECO:0000313" key="3">
    <source>
        <dbReference type="Proteomes" id="UP000314294"/>
    </source>
</evidence>
<reference evidence="2 3" key="1">
    <citation type="submission" date="2019-03" db="EMBL/GenBank/DDBJ databases">
        <title>First draft genome of Liparis tanakae, snailfish: a comprehensive survey of snailfish specific genes.</title>
        <authorList>
            <person name="Kim W."/>
            <person name="Song I."/>
            <person name="Jeong J.-H."/>
            <person name="Kim D."/>
            <person name="Kim S."/>
            <person name="Ryu S."/>
            <person name="Song J.Y."/>
            <person name="Lee S.K."/>
        </authorList>
    </citation>
    <scope>NUCLEOTIDE SEQUENCE [LARGE SCALE GENOMIC DNA]</scope>
    <source>
        <tissue evidence="2">Muscle</tissue>
    </source>
</reference>
<dbReference type="OrthoDB" id="727118at2759"/>
<feature type="compositionally biased region" description="Basic and acidic residues" evidence="1">
    <location>
        <begin position="40"/>
        <end position="49"/>
    </location>
</feature>
<comment type="caution">
    <text evidence="2">The sequence shown here is derived from an EMBL/GenBank/DDBJ whole genome shotgun (WGS) entry which is preliminary data.</text>
</comment>
<accession>A0A4Z2EMR2</accession>
<feature type="region of interest" description="Disordered" evidence="1">
    <location>
        <begin position="1"/>
        <end position="55"/>
    </location>
</feature>
<gene>
    <name evidence="2" type="primary">Strn_1</name>
    <name evidence="2" type="ORF">EYF80_059674</name>
</gene>
<protein>
    <submittedName>
        <fullName evidence="2">Striatin</fullName>
    </submittedName>
</protein>
<evidence type="ECO:0000313" key="2">
    <source>
        <dbReference type="EMBL" id="TNN30176.1"/>
    </source>
</evidence>
<proteinExistence type="predicted"/>
<dbReference type="Proteomes" id="UP000314294">
    <property type="component" value="Unassembled WGS sequence"/>
</dbReference>
<sequence>MLANLREGEEPPSLQQQQQQQQQQQPAPPPPSRPGVPRLNEQEAGRPDDEAMTFLPSNGKSFILGRADEVVSNELGLGELAGLTVANEADSLAYDVSGRGGALRNSRTDATSCIKKII</sequence>
<name>A0A4Z2EMR2_9TELE</name>
<organism evidence="2 3">
    <name type="scientific">Liparis tanakae</name>
    <name type="common">Tanaka's snailfish</name>
    <dbReference type="NCBI Taxonomy" id="230148"/>
    <lineage>
        <taxon>Eukaryota</taxon>
        <taxon>Metazoa</taxon>
        <taxon>Chordata</taxon>
        <taxon>Craniata</taxon>
        <taxon>Vertebrata</taxon>
        <taxon>Euteleostomi</taxon>
        <taxon>Actinopterygii</taxon>
        <taxon>Neopterygii</taxon>
        <taxon>Teleostei</taxon>
        <taxon>Neoteleostei</taxon>
        <taxon>Acanthomorphata</taxon>
        <taxon>Eupercaria</taxon>
        <taxon>Perciformes</taxon>
        <taxon>Cottioidei</taxon>
        <taxon>Cottales</taxon>
        <taxon>Liparidae</taxon>
        <taxon>Liparis</taxon>
    </lineage>
</organism>